<feature type="domain" description="Poly(A) RNA polymerase mitochondrial-like central palm" evidence="12">
    <location>
        <begin position="189"/>
        <end position="333"/>
    </location>
</feature>
<evidence type="ECO:0000313" key="14">
    <source>
        <dbReference type="Proteomes" id="UP000298138"/>
    </source>
</evidence>
<evidence type="ECO:0000256" key="6">
    <source>
        <dbReference type="ARBA" id="ARBA00022490"/>
    </source>
</evidence>
<dbReference type="STRING" id="341454.A0A4S2MKF5"/>
<dbReference type="EMBL" id="ML220153">
    <property type="protein sequence ID" value="TGZ77481.1"/>
    <property type="molecule type" value="Genomic_DNA"/>
</dbReference>
<protein>
    <recommendedName>
        <fullName evidence="5">polynucleotide adenylyltransferase</fullName>
        <ecNumber evidence="5">2.7.7.19</ecNumber>
    </recommendedName>
</protein>
<evidence type="ECO:0000256" key="1">
    <source>
        <dbReference type="ARBA" id="ARBA00001936"/>
    </source>
</evidence>
<dbReference type="InParanoid" id="A0A4S2MKF5"/>
<dbReference type="GO" id="GO:0050265">
    <property type="term" value="F:RNA uridylyltransferase activity"/>
    <property type="evidence" value="ECO:0007669"/>
    <property type="project" value="TreeGrafter"/>
</dbReference>
<evidence type="ECO:0000256" key="7">
    <source>
        <dbReference type="ARBA" id="ARBA00022679"/>
    </source>
</evidence>
<sequence length="620" mass="69917">MNPPQQTTGLEDHLRSLIINNQTPPNHSISPAAKIPHKHHPRTSTDSRGFVRSQTIHRPGPAASQPPSNGPNRRFPGEAQRPDHRPPHLRGPSQNRNYWHGAPPPPRQVVPQGLSPPAATNLHHFPPLGAKVAPPPPSLPSYHSVPTAPCHRPENQRPVYQNDNRDSYHYKQRGLYDGYLAEQWRELDKMAKEVLLTATPVDGEKEAKEKFMQDLEAVCQKVEPTAKLIPFGSIVTGFATRGSDIDCVFTSNTDSALQNDKITEPETPFDRHDELVTQLQESGYNAQLLTRTRVPIIKLVRPATPDVPDSVSCDIGFNNFLAIHNTRLLRTYAACDERLVQMVLFIKWWAKRRHINSPYRGTLSSYGYALLIVHYLINIAQPPVLPNLQLFHPPATQTSTELQYEHNGNVCNIWYLKDTSTLPRSANKASIGELLRGFFEYYAFTFRWQNDVVSIRTAGGILTKMEKNWCAARSRPGGREEGQVWEVKDRVDVQHRYLLAIEDPFETTHNVARTCTFNGVGRIKSELKRAMYLIKSRDPGHHRLRTELFEEAPPERPFVRNGKEVVDKLEKVEIVEERAGVAVEIVEERAGVAVEIVEERAGVALEVVEERAGAAVEVDV</sequence>
<evidence type="ECO:0000259" key="12">
    <source>
        <dbReference type="Pfam" id="PF22600"/>
    </source>
</evidence>
<gene>
    <name evidence="13" type="ORF">EX30DRAFT_366716</name>
</gene>
<evidence type="ECO:0000259" key="11">
    <source>
        <dbReference type="Pfam" id="PF03828"/>
    </source>
</evidence>
<evidence type="ECO:0000256" key="8">
    <source>
        <dbReference type="ARBA" id="ARBA00022723"/>
    </source>
</evidence>
<dbReference type="InterPro" id="IPR054708">
    <property type="entry name" value="MTPAP-like_central"/>
</dbReference>
<keyword evidence="8" id="KW-0479">Metal-binding</keyword>
<dbReference type="GO" id="GO:0005737">
    <property type="term" value="C:cytoplasm"/>
    <property type="evidence" value="ECO:0007669"/>
    <property type="project" value="UniProtKB-SubCell"/>
</dbReference>
<dbReference type="GO" id="GO:0010605">
    <property type="term" value="P:negative regulation of macromolecule metabolic process"/>
    <property type="evidence" value="ECO:0007669"/>
    <property type="project" value="UniProtKB-ARBA"/>
</dbReference>
<accession>A0A4S2MKF5</accession>
<name>A0A4S2MKF5_9PEZI</name>
<dbReference type="InterPro" id="IPR002058">
    <property type="entry name" value="PAP_assoc"/>
</dbReference>
<dbReference type="GO" id="GO:0046872">
    <property type="term" value="F:metal ion binding"/>
    <property type="evidence" value="ECO:0007669"/>
    <property type="project" value="UniProtKB-KW"/>
</dbReference>
<feature type="compositionally biased region" description="Polar residues" evidence="10">
    <location>
        <begin position="18"/>
        <end position="29"/>
    </location>
</feature>
<organism evidence="13 14">
    <name type="scientific">Ascodesmis nigricans</name>
    <dbReference type="NCBI Taxonomy" id="341454"/>
    <lineage>
        <taxon>Eukaryota</taxon>
        <taxon>Fungi</taxon>
        <taxon>Dikarya</taxon>
        <taxon>Ascomycota</taxon>
        <taxon>Pezizomycotina</taxon>
        <taxon>Pezizomycetes</taxon>
        <taxon>Pezizales</taxon>
        <taxon>Ascodesmidaceae</taxon>
        <taxon>Ascodesmis</taxon>
    </lineage>
</organism>
<dbReference type="PANTHER" id="PTHR12271:SF40">
    <property type="entry name" value="POLY(A) RNA POLYMERASE GLD2"/>
    <property type="match status" value="1"/>
</dbReference>
<dbReference type="GO" id="GO:0031123">
    <property type="term" value="P:RNA 3'-end processing"/>
    <property type="evidence" value="ECO:0007669"/>
    <property type="project" value="TreeGrafter"/>
</dbReference>
<dbReference type="Pfam" id="PF22600">
    <property type="entry name" value="MTPAP-like_central"/>
    <property type="match status" value="1"/>
</dbReference>
<evidence type="ECO:0000256" key="3">
    <source>
        <dbReference type="ARBA" id="ARBA00004496"/>
    </source>
</evidence>
<comment type="similarity">
    <text evidence="4">Belongs to the DNA polymerase type-B-like family.</text>
</comment>
<dbReference type="InterPro" id="IPR043519">
    <property type="entry name" value="NT_sf"/>
</dbReference>
<dbReference type="CDD" id="cd05402">
    <property type="entry name" value="NT_PAP_TUTase"/>
    <property type="match status" value="1"/>
</dbReference>
<dbReference type="Gene3D" id="3.30.460.10">
    <property type="entry name" value="Beta Polymerase, domain 2"/>
    <property type="match status" value="1"/>
</dbReference>
<feature type="region of interest" description="Disordered" evidence="10">
    <location>
        <begin position="1"/>
        <end position="165"/>
    </location>
</feature>
<comment type="cofactor">
    <cofactor evidence="1">
        <name>Mn(2+)</name>
        <dbReference type="ChEBI" id="CHEBI:29035"/>
    </cofactor>
</comment>
<dbReference type="OrthoDB" id="407432at2759"/>
<comment type="cofactor">
    <cofactor evidence="2">
        <name>Mg(2+)</name>
        <dbReference type="ChEBI" id="CHEBI:18420"/>
    </cofactor>
</comment>
<dbReference type="Pfam" id="PF03828">
    <property type="entry name" value="PAP_assoc"/>
    <property type="match status" value="1"/>
</dbReference>
<evidence type="ECO:0000256" key="4">
    <source>
        <dbReference type="ARBA" id="ARBA00008593"/>
    </source>
</evidence>
<dbReference type="EC" id="2.7.7.19" evidence="5"/>
<evidence type="ECO:0000256" key="2">
    <source>
        <dbReference type="ARBA" id="ARBA00001946"/>
    </source>
</evidence>
<proteinExistence type="inferred from homology"/>
<keyword evidence="7" id="KW-0808">Transferase</keyword>
<keyword evidence="14" id="KW-1185">Reference proteome</keyword>
<dbReference type="Proteomes" id="UP000298138">
    <property type="component" value="Unassembled WGS sequence"/>
</dbReference>
<dbReference type="AlphaFoldDB" id="A0A4S2MKF5"/>
<evidence type="ECO:0000256" key="10">
    <source>
        <dbReference type="SAM" id="MobiDB-lite"/>
    </source>
</evidence>
<keyword evidence="6" id="KW-0963">Cytoplasm</keyword>
<comment type="subcellular location">
    <subcellularLocation>
        <location evidence="3">Cytoplasm</location>
    </subcellularLocation>
</comment>
<dbReference type="Gene3D" id="1.10.1410.10">
    <property type="match status" value="1"/>
</dbReference>
<feature type="domain" description="PAP-associated" evidence="11">
    <location>
        <begin position="430"/>
        <end position="509"/>
    </location>
</feature>
<evidence type="ECO:0000256" key="9">
    <source>
        <dbReference type="ARBA" id="ARBA00022842"/>
    </source>
</evidence>
<evidence type="ECO:0000313" key="13">
    <source>
        <dbReference type="EMBL" id="TGZ77481.1"/>
    </source>
</evidence>
<dbReference type="SUPFAM" id="SSF81631">
    <property type="entry name" value="PAP/OAS1 substrate-binding domain"/>
    <property type="match status" value="1"/>
</dbReference>
<evidence type="ECO:0000256" key="5">
    <source>
        <dbReference type="ARBA" id="ARBA00012388"/>
    </source>
</evidence>
<feature type="compositionally biased region" description="Polar residues" evidence="10">
    <location>
        <begin position="44"/>
        <end position="56"/>
    </location>
</feature>
<dbReference type="GO" id="GO:1990817">
    <property type="term" value="F:poly(A) RNA polymerase activity"/>
    <property type="evidence" value="ECO:0007669"/>
    <property type="project" value="UniProtKB-EC"/>
</dbReference>
<dbReference type="PANTHER" id="PTHR12271">
    <property type="entry name" value="POLY A POLYMERASE CID PAP -RELATED"/>
    <property type="match status" value="1"/>
</dbReference>
<reference evidence="13 14" key="1">
    <citation type="submission" date="2019-04" db="EMBL/GenBank/DDBJ databases">
        <title>Comparative genomics and transcriptomics to analyze fruiting body development in filamentous ascomycetes.</title>
        <authorList>
            <consortium name="DOE Joint Genome Institute"/>
            <person name="Lutkenhaus R."/>
            <person name="Traeger S."/>
            <person name="Breuer J."/>
            <person name="Kuo A."/>
            <person name="Lipzen A."/>
            <person name="Pangilinan J."/>
            <person name="Dilworth D."/>
            <person name="Sandor L."/>
            <person name="Poggeler S."/>
            <person name="Barry K."/>
            <person name="Grigoriev I.V."/>
            <person name="Nowrousian M."/>
        </authorList>
    </citation>
    <scope>NUCLEOTIDE SEQUENCE [LARGE SCALE GENOMIC DNA]</scope>
    <source>
        <strain evidence="13 14">CBS 389.68</strain>
    </source>
</reference>
<dbReference type="SUPFAM" id="SSF81301">
    <property type="entry name" value="Nucleotidyltransferase"/>
    <property type="match status" value="1"/>
</dbReference>
<keyword evidence="9" id="KW-0460">Magnesium</keyword>